<feature type="transmembrane region" description="Helical" evidence="2">
    <location>
        <begin position="12"/>
        <end position="29"/>
    </location>
</feature>
<keyword evidence="2" id="KW-0812">Transmembrane</keyword>
<name>A0A5E4NE77_9HEMI</name>
<keyword evidence="2" id="KW-1133">Transmembrane helix</keyword>
<proteinExistence type="predicted"/>
<organism evidence="3 4">
    <name type="scientific">Cinara cedri</name>
    <dbReference type="NCBI Taxonomy" id="506608"/>
    <lineage>
        <taxon>Eukaryota</taxon>
        <taxon>Metazoa</taxon>
        <taxon>Ecdysozoa</taxon>
        <taxon>Arthropoda</taxon>
        <taxon>Hexapoda</taxon>
        <taxon>Insecta</taxon>
        <taxon>Pterygota</taxon>
        <taxon>Neoptera</taxon>
        <taxon>Paraneoptera</taxon>
        <taxon>Hemiptera</taxon>
        <taxon>Sternorrhyncha</taxon>
        <taxon>Aphidomorpha</taxon>
        <taxon>Aphidoidea</taxon>
        <taxon>Aphididae</taxon>
        <taxon>Lachninae</taxon>
        <taxon>Cinara</taxon>
    </lineage>
</organism>
<evidence type="ECO:0000256" key="2">
    <source>
        <dbReference type="SAM" id="Phobius"/>
    </source>
</evidence>
<gene>
    <name evidence="3" type="ORF">CINCED_3A000072</name>
</gene>
<keyword evidence="2" id="KW-0472">Membrane</keyword>
<feature type="non-terminal residue" evidence="3">
    <location>
        <position position="1"/>
    </location>
</feature>
<feature type="region of interest" description="Disordered" evidence="1">
    <location>
        <begin position="75"/>
        <end position="99"/>
    </location>
</feature>
<feature type="non-terminal residue" evidence="3">
    <location>
        <position position="143"/>
    </location>
</feature>
<sequence length="143" mass="15644">EGMEIKKDIMPMVGITMSLLTLVTTVVVISQPLNLNLENRVCIVMSLCILSGLSIGITARYADCDYGEYVIEDNIPNDETSKDEVQQGDTPNEEPLLTTQCNKKGVQFKDAVEVITITPNLSTSTSTGVCDENDIGDLRIEDE</sequence>
<keyword evidence="4" id="KW-1185">Reference proteome</keyword>
<dbReference type="Proteomes" id="UP000325440">
    <property type="component" value="Unassembled WGS sequence"/>
</dbReference>
<dbReference type="AlphaFoldDB" id="A0A5E4NE77"/>
<evidence type="ECO:0000256" key="1">
    <source>
        <dbReference type="SAM" id="MobiDB-lite"/>
    </source>
</evidence>
<evidence type="ECO:0000313" key="3">
    <source>
        <dbReference type="EMBL" id="VVC43002.1"/>
    </source>
</evidence>
<dbReference type="EMBL" id="CABPRJ010002290">
    <property type="protein sequence ID" value="VVC43002.1"/>
    <property type="molecule type" value="Genomic_DNA"/>
</dbReference>
<accession>A0A5E4NE77</accession>
<protein>
    <submittedName>
        <fullName evidence="3">Uncharacterized protein</fullName>
    </submittedName>
</protein>
<evidence type="ECO:0000313" key="4">
    <source>
        <dbReference type="Proteomes" id="UP000325440"/>
    </source>
</evidence>
<reference evidence="3 4" key="1">
    <citation type="submission" date="2019-08" db="EMBL/GenBank/DDBJ databases">
        <authorList>
            <person name="Alioto T."/>
            <person name="Alioto T."/>
            <person name="Gomez Garrido J."/>
        </authorList>
    </citation>
    <scope>NUCLEOTIDE SEQUENCE [LARGE SCALE GENOMIC DNA]</scope>
</reference>